<dbReference type="InterPro" id="IPR029045">
    <property type="entry name" value="ClpP/crotonase-like_dom_sf"/>
</dbReference>
<dbReference type="InterPro" id="IPR001907">
    <property type="entry name" value="ClpP"/>
</dbReference>
<dbReference type="OrthoDB" id="2017408at2759"/>
<dbReference type="Proteomes" id="UP000464620">
    <property type="component" value="Chromosome B09"/>
</dbReference>
<dbReference type="STRING" id="3818.A0A444XVG1"/>
<dbReference type="InterPro" id="IPR023562">
    <property type="entry name" value="ClpP/TepA"/>
</dbReference>
<dbReference type="GO" id="GO:0009368">
    <property type="term" value="C:endopeptidase Clp complex"/>
    <property type="evidence" value="ECO:0007669"/>
    <property type="project" value="TreeGrafter"/>
</dbReference>
<dbReference type="PRINTS" id="PR00127">
    <property type="entry name" value="CLPPROTEASEP"/>
</dbReference>
<dbReference type="EMBL" id="SDMP01000019">
    <property type="protein sequence ID" value="RYQ93768.1"/>
    <property type="molecule type" value="Genomic_DNA"/>
</dbReference>
<dbReference type="GO" id="GO:0006515">
    <property type="term" value="P:protein quality control for misfolded or incompletely synthesized proteins"/>
    <property type="evidence" value="ECO:0007669"/>
    <property type="project" value="TreeGrafter"/>
</dbReference>
<gene>
    <name evidence="6" type="ORF">Ahy_B09g100010</name>
    <name evidence="5" type="ORF">DS421_19g673360</name>
</gene>
<evidence type="ECO:0000313" key="6">
    <source>
        <dbReference type="EMBL" id="RYQ93768.1"/>
    </source>
</evidence>
<keyword evidence="5" id="KW-0645">Protease</keyword>
<feature type="region of interest" description="Disordered" evidence="4">
    <location>
        <begin position="38"/>
        <end position="65"/>
    </location>
</feature>
<evidence type="ECO:0000256" key="4">
    <source>
        <dbReference type="SAM" id="MobiDB-lite"/>
    </source>
</evidence>
<dbReference type="AlphaFoldDB" id="A0A444XVG1"/>
<dbReference type="SUPFAM" id="SSF52096">
    <property type="entry name" value="ClpP/crotonase"/>
    <property type="match status" value="1"/>
</dbReference>
<feature type="compositionally biased region" description="Polar residues" evidence="4">
    <location>
        <begin position="52"/>
        <end position="61"/>
    </location>
</feature>
<reference evidence="6 7" key="1">
    <citation type="submission" date="2019-01" db="EMBL/GenBank/DDBJ databases">
        <title>Sequencing of cultivated peanut Arachis hypogaea provides insights into genome evolution and oil improvement.</title>
        <authorList>
            <person name="Chen X."/>
        </authorList>
    </citation>
    <scope>NUCLEOTIDE SEQUENCE [LARGE SCALE GENOMIC DNA]</scope>
    <source>
        <strain evidence="7">cv. Fuhuasheng</strain>
        <strain evidence="6">GDAAS-fuhuasheng2018</strain>
        <tissue evidence="6">Leaves</tissue>
    </source>
</reference>
<dbReference type="SMR" id="A0A444XVG1"/>
<dbReference type="Gene3D" id="3.90.226.10">
    <property type="entry name" value="2-enoyl-CoA Hydratase, Chain A, domain 1"/>
    <property type="match status" value="1"/>
</dbReference>
<dbReference type="CDD" id="cd07017">
    <property type="entry name" value="S14_ClpP_2"/>
    <property type="match status" value="1"/>
</dbReference>
<dbReference type="FunFam" id="3.90.226.10:FF:000020">
    <property type="entry name" value="ATP-dependent Clp protease proteolytic subunit"/>
    <property type="match status" value="1"/>
</dbReference>
<evidence type="ECO:0000313" key="8">
    <source>
        <dbReference type="Proteomes" id="UP000464620"/>
    </source>
</evidence>
<sequence length="386" mass="42467">MPPMASSLLLPLSAPSSFIDDSAASSLRTFLHGTKLLPSPARPRLPRGCTFKSPSAKSSSFDHIPKQFRQENLKDGLMDNYKNAPQSLYGLTPSQMDMFMTEDNPIRQQTERVTEESISSARNYLDHGGMWSLSDFGDKGPSKYSMSVSMYRGGGRGTGRPRTAPPDLPSLLLDARICYLGMPIVPAVTELLIAQFMWLDYDNPAKPIYLYINSSGTQNEKNETVGSETEAYSIADMMSYVKSDVYTVNCGMAYGQAAMLLSLGAKGYRAVQPNSSTKLHLPKVNRSSGAVIDMWIKAKELEANSESYIELLAKGTGKSKEEIAKDVQRPKYFRAAEAIEYGLADKIIDSQDIAFDKRNYDEMLAQSRAMRRQGGANPQVSPSGLG</sequence>
<dbReference type="PANTHER" id="PTHR10381">
    <property type="entry name" value="ATP-DEPENDENT CLP PROTEASE PROTEOLYTIC SUBUNIT"/>
    <property type="match status" value="1"/>
</dbReference>
<keyword evidence="5" id="KW-0378">Hydrolase</keyword>
<evidence type="ECO:0000256" key="3">
    <source>
        <dbReference type="RuleBase" id="RU003567"/>
    </source>
</evidence>
<dbReference type="GO" id="GO:0004252">
    <property type="term" value="F:serine-type endopeptidase activity"/>
    <property type="evidence" value="ECO:0007669"/>
    <property type="project" value="InterPro"/>
</dbReference>
<evidence type="ECO:0000256" key="2">
    <source>
        <dbReference type="ARBA" id="ARBA00062827"/>
    </source>
</evidence>
<keyword evidence="7" id="KW-1185">Reference proteome</keyword>
<dbReference type="GO" id="GO:0051117">
    <property type="term" value="F:ATPase binding"/>
    <property type="evidence" value="ECO:0007669"/>
    <property type="project" value="TreeGrafter"/>
</dbReference>
<dbReference type="Pfam" id="PF00574">
    <property type="entry name" value="CLP_protease"/>
    <property type="match status" value="1"/>
</dbReference>
<reference evidence="5 8" key="2">
    <citation type="submission" date="2020-01" db="EMBL/GenBank/DDBJ databases">
        <title>Genome sequence of Arachis hypogaea, cultivar Shitouqi.</title>
        <authorList>
            <person name="Zhuang W."/>
            <person name="Chen H."/>
            <person name="Varshney R."/>
            <person name="Wang D."/>
            <person name="Ming R."/>
        </authorList>
    </citation>
    <scope>NUCLEOTIDE SEQUENCE [LARGE SCALE GENOMIC DNA]</scope>
    <source>
        <tissue evidence="5">Young leaf</tissue>
    </source>
</reference>
<evidence type="ECO:0000256" key="1">
    <source>
        <dbReference type="ARBA" id="ARBA00007039"/>
    </source>
</evidence>
<organism evidence="6 7">
    <name type="scientific">Arachis hypogaea</name>
    <name type="common">Peanut</name>
    <dbReference type="NCBI Taxonomy" id="3818"/>
    <lineage>
        <taxon>Eukaryota</taxon>
        <taxon>Viridiplantae</taxon>
        <taxon>Streptophyta</taxon>
        <taxon>Embryophyta</taxon>
        <taxon>Tracheophyta</taxon>
        <taxon>Spermatophyta</taxon>
        <taxon>Magnoliopsida</taxon>
        <taxon>eudicotyledons</taxon>
        <taxon>Gunneridae</taxon>
        <taxon>Pentapetalae</taxon>
        <taxon>rosids</taxon>
        <taxon>fabids</taxon>
        <taxon>Fabales</taxon>
        <taxon>Fabaceae</taxon>
        <taxon>Papilionoideae</taxon>
        <taxon>50 kb inversion clade</taxon>
        <taxon>dalbergioids sensu lato</taxon>
        <taxon>Dalbergieae</taxon>
        <taxon>Pterocarpus clade</taxon>
        <taxon>Arachis</taxon>
    </lineage>
</organism>
<name>A0A444XVG1_ARAHY</name>
<dbReference type="EMBL" id="CP031001">
    <property type="protein sequence ID" value="QHN79835.1"/>
    <property type="molecule type" value="Genomic_DNA"/>
</dbReference>
<proteinExistence type="inferred from homology"/>
<evidence type="ECO:0000313" key="5">
    <source>
        <dbReference type="EMBL" id="QHN79835.1"/>
    </source>
</evidence>
<evidence type="ECO:0000313" key="7">
    <source>
        <dbReference type="Proteomes" id="UP000289738"/>
    </source>
</evidence>
<dbReference type="GO" id="GO:0009532">
    <property type="term" value="C:plastid stroma"/>
    <property type="evidence" value="ECO:0007669"/>
    <property type="project" value="UniProtKB-ARBA"/>
</dbReference>
<comment type="subunit">
    <text evidence="2">Component of the chloroplastic Clp protease core complex which consist of at least 16 proteins: CLPP4 (3 copies), CLPP5 (3 copies), CLPR4 (2 copies), ClpP1 (1 copy), CLPP6 (1 copy), CLPR2 (1 copy), CLPT1 (1 copy), CLPT2 (1 copy) and 3 copies of CLPP3 and/or CLPR1 and/or CLPR3. The core complex is organized in two heptameric rings, one containing CLPP3,4,5,6 in a 1:2:3:1 ratio and the other CLPP1 and CLPR1,2,3,4 in a 3:1:1:1:1 ratio.</text>
</comment>
<protein>
    <recommendedName>
        <fullName evidence="3">ATP-dependent Clp protease proteolytic subunit</fullName>
    </recommendedName>
</protein>
<dbReference type="GO" id="GO:0004176">
    <property type="term" value="F:ATP-dependent peptidase activity"/>
    <property type="evidence" value="ECO:0007669"/>
    <property type="project" value="InterPro"/>
</dbReference>
<dbReference type="Gramene" id="arahy.Tifrunner.gnm2.ann2.Ah19g547800.1">
    <property type="protein sequence ID" value="arahy.Tifrunner.gnm2.ann2.Ah19g547800.1-CDS"/>
    <property type="gene ID" value="arahy.Tifrunner.gnm2.ann2.Ah19g547800"/>
</dbReference>
<accession>A0A444XVG1</accession>
<comment type="similarity">
    <text evidence="1 3">Belongs to the peptidase S14 family.</text>
</comment>
<dbReference type="Proteomes" id="UP000289738">
    <property type="component" value="Chromosome B09"/>
</dbReference>
<dbReference type="PANTHER" id="PTHR10381:SF55">
    <property type="entry name" value="ATP-DEPENDENT CLP PROTEASE PROTEOLYTIC SUBUNIT-RELATED PROTEIN 1, CHLOROPLASTIC"/>
    <property type="match status" value="1"/>
</dbReference>